<dbReference type="FunFam" id="3.30.30.170:FF:000002">
    <property type="entry name" value="Eukaryotic translation initiation factor 5"/>
    <property type="match status" value="1"/>
</dbReference>
<dbReference type="GO" id="GO:0071074">
    <property type="term" value="F:eukaryotic initiation factor eIF2 binding"/>
    <property type="evidence" value="ECO:0007669"/>
    <property type="project" value="TreeGrafter"/>
</dbReference>
<keyword evidence="5" id="KW-0648">Protein biosynthesis</keyword>
<dbReference type="CDD" id="cd11561">
    <property type="entry name" value="W2_eIF5"/>
    <property type="match status" value="1"/>
</dbReference>
<name>A0AA38LZ73_9CUCU</name>
<dbReference type="SMART" id="SM00515">
    <property type="entry name" value="eIF5C"/>
    <property type="match status" value="1"/>
</dbReference>
<organism evidence="9 10">
    <name type="scientific">Zophobas morio</name>
    <dbReference type="NCBI Taxonomy" id="2755281"/>
    <lineage>
        <taxon>Eukaryota</taxon>
        <taxon>Metazoa</taxon>
        <taxon>Ecdysozoa</taxon>
        <taxon>Arthropoda</taxon>
        <taxon>Hexapoda</taxon>
        <taxon>Insecta</taxon>
        <taxon>Pterygota</taxon>
        <taxon>Neoptera</taxon>
        <taxon>Endopterygota</taxon>
        <taxon>Coleoptera</taxon>
        <taxon>Polyphaga</taxon>
        <taxon>Cucujiformia</taxon>
        <taxon>Tenebrionidae</taxon>
        <taxon>Zophobas</taxon>
    </lineage>
</organism>
<evidence type="ECO:0000313" key="9">
    <source>
        <dbReference type="EMBL" id="KAJ3615704.1"/>
    </source>
</evidence>
<evidence type="ECO:0000256" key="5">
    <source>
        <dbReference type="ARBA" id="ARBA00022917"/>
    </source>
</evidence>
<dbReference type="PANTHER" id="PTHR23001:SF7">
    <property type="entry name" value="EUKARYOTIC TRANSLATION INITIATION FACTOR 5"/>
    <property type="match status" value="1"/>
</dbReference>
<dbReference type="GO" id="GO:0003743">
    <property type="term" value="F:translation initiation factor activity"/>
    <property type="evidence" value="ECO:0007669"/>
    <property type="project" value="UniProtKB-KW"/>
</dbReference>
<evidence type="ECO:0000256" key="2">
    <source>
        <dbReference type="ARBA" id="ARBA00018059"/>
    </source>
</evidence>
<evidence type="ECO:0000256" key="6">
    <source>
        <dbReference type="ARBA" id="ARBA00023134"/>
    </source>
</evidence>
<dbReference type="GO" id="GO:0005829">
    <property type="term" value="C:cytosol"/>
    <property type="evidence" value="ECO:0007669"/>
    <property type="project" value="TreeGrafter"/>
</dbReference>
<dbReference type="GO" id="GO:0005525">
    <property type="term" value="F:GTP binding"/>
    <property type="evidence" value="ECO:0007669"/>
    <property type="project" value="UniProtKB-KW"/>
</dbReference>
<dbReference type="InterPro" id="IPR016024">
    <property type="entry name" value="ARM-type_fold"/>
</dbReference>
<proteinExistence type="inferred from homology"/>
<feature type="region of interest" description="Disordered" evidence="7">
    <location>
        <begin position="146"/>
        <end position="177"/>
    </location>
</feature>
<dbReference type="Gene3D" id="3.30.30.170">
    <property type="match status" value="1"/>
</dbReference>
<evidence type="ECO:0000259" key="8">
    <source>
        <dbReference type="PROSITE" id="PS51363"/>
    </source>
</evidence>
<accession>A0AA38LZ73</accession>
<dbReference type="PANTHER" id="PTHR23001">
    <property type="entry name" value="EUKARYOTIC TRANSLATION INITIATION FACTOR"/>
    <property type="match status" value="1"/>
</dbReference>
<gene>
    <name evidence="9" type="ORF">Zmor_012365</name>
</gene>
<evidence type="ECO:0000256" key="4">
    <source>
        <dbReference type="ARBA" id="ARBA00022741"/>
    </source>
</evidence>
<keyword evidence="4" id="KW-0547">Nucleotide-binding</keyword>
<dbReference type="Gene3D" id="2.20.25.350">
    <property type="match status" value="1"/>
</dbReference>
<comment type="caution">
    <text evidence="9">The sequence shown here is derived from an EMBL/GenBank/DDBJ whole genome shotgun (WGS) entry which is preliminary data.</text>
</comment>
<dbReference type="SMART" id="SM00653">
    <property type="entry name" value="eIF2B_5"/>
    <property type="match status" value="1"/>
</dbReference>
<evidence type="ECO:0000256" key="1">
    <source>
        <dbReference type="ARBA" id="ARBA00010397"/>
    </source>
</evidence>
<dbReference type="AlphaFoldDB" id="A0AA38LZ73"/>
<dbReference type="GO" id="GO:0005092">
    <property type="term" value="F:GDP-dissociation inhibitor activity"/>
    <property type="evidence" value="ECO:0007669"/>
    <property type="project" value="TreeGrafter"/>
</dbReference>
<dbReference type="EMBL" id="JALNTZ010003950">
    <property type="protein sequence ID" value="KAJ3615704.1"/>
    <property type="molecule type" value="Genomic_DNA"/>
</dbReference>
<dbReference type="SUPFAM" id="SSF100966">
    <property type="entry name" value="Translation initiation factor 2 beta, aIF2beta, N-terminal domain"/>
    <property type="match status" value="1"/>
</dbReference>
<feature type="region of interest" description="Disordered" evidence="7">
    <location>
        <begin position="567"/>
        <end position="591"/>
    </location>
</feature>
<comment type="similarity">
    <text evidence="1">Belongs to the eIF-2-beta/eIF-5 family.</text>
</comment>
<reference evidence="9" key="1">
    <citation type="journal article" date="2023" name="G3 (Bethesda)">
        <title>Whole genome assemblies of Zophobas morio and Tenebrio molitor.</title>
        <authorList>
            <person name="Kaur S."/>
            <person name="Stinson S.A."/>
            <person name="diCenzo G.C."/>
        </authorList>
    </citation>
    <scope>NUCLEOTIDE SEQUENCE</scope>
    <source>
        <strain evidence="9">QUZm001</strain>
    </source>
</reference>
<feature type="compositionally biased region" description="Polar residues" evidence="7">
    <location>
        <begin position="568"/>
        <end position="591"/>
    </location>
</feature>
<protein>
    <recommendedName>
        <fullName evidence="2">Eukaryotic translation initiation factor 5</fullName>
    </recommendedName>
</protein>
<dbReference type="Pfam" id="PF01873">
    <property type="entry name" value="eIF-5_eIF-2B"/>
    <property type="match status" value="1"/>
</dbReference>
<dbReference type="Gene3D" id="1.25.40.180">
    <property type="match status" value="1"/>
</dbReference>
<dbReference type="InterPro" id="IPR003307">
    <property type="entry name" value="W2_domain"/>
</dbReference>
<evidence type="ECO:0000313" key="10">
    <source>
        <dbReference type="Proteomes" id="UP001168821"/>
    </source>
</evidence>
<dbReference type="InterPro" id="IPR016189">
    <property type="entry name" value="Transl_init_fac_IF2/IF5_N"/>
</dbReference>
<sequence length="681" mass="75571">MSVNINTSVEDQFYRYKMPKLISKIEGRGNGIKTVIVNMAEIAKSLSCPPSYPTKFFGCELGSQTVLDDANSRFIVNGSHQDQTLRELLDKFIRKYILCPHCDLPELVTGVKTGLYQGSCGACGWAGPLDNSHKLISYILKNPPNPFGLTRRGKSDNKSERMGKGQPNKKEKSKSKAKEFNFEKLSIAYTERSEHLPIEHLSREKKLGVEGYSGDDDDWVVDTSEEAVRRRREAHKASLSNAVKDMIANELDYIQLPAAERLNLFKDYISDDSVTVKAMFEEAKRLDVMDSGITALVESKLNSKDIIQSIKSNMPLLLTFCQDKACEQKVLLGALERLVGTTRPEHLPKLNQILQLLYEKDVLEEGVIISWAHQLSSSYTTNNALFKKILRSASKFIEWLENAESETDSEEEVTFLHVDLDKGKEFERKVYISLADTGNASLIPIRDKSLLTHDSDLSGGSRAPSDDELLYNRTPTLLDIPEDALIPLDEIPLPGEDRLSTLQSAGPLSGFSYGPPDIVERLSLLHESYIPPPPWPGNPSFTKTVSPIHGTEPAVTKRGDLAPVDSEGLSSALPTYKNTTPSQGSEMSKSTTITAAPQIRDMEKELRQFIPSSIRKKTSEASTCVQTLAYARFVVGTALKESLLPRVIAAPDVAKPPYKDPSLLTTDDAYAQFVSEMSGYL</sequence>
<dbReference type="Pfam" id="PF02020">
    <property type="entry name" value="W2"/>
    <property type="match status" value="1"/>
</dbReference>
<keyword evidence="10" id="KW-1185">Reference proteome</keyword>
<feature type="domain" description="W2" evidence="8">
    <location>
        <begin position="248"/>
        <end position="410"/>
    </location>
</feature>
<dbReference type="InterPro" id="IPR045196">
    <property type="entry name" value="IF2/IF5"/>
</dbReference>
<evidence type="ECO:0000256" key="7">
    <source>
        <dbReference type="SAM" id="MobiDB-lite"/>
    </source>
</evidence>
<dbReference type="Proteomes" id="UP001168821">
    <property type="component" value="Unassembled WGS sequence"/>
</dbReference>
<dbReference type="InterPro" id="IPR002735">
    <property type="entry name" value="Transl_init_fac_IF2/IF5_dom"/>
</dbReference>
<keyword evidence="6" id="KW-0342">GTP-binding</keyword>
<evidence type="ECO:0000256" key="3">
    <source>
        <dbReference type="ARBA" id="ARBA00022540"/>
    </source>
</evidence>
<dbReference type="GO" id="GO:0001732">
    <property type="term" value="P:formation of cytoplasmic translation initiation complex"/>
    <property type="evidence" value="ECO:0007669"/>
    <property type="project" value="TreeGrafter"/>
</dbReference>
<keyword evidence="3" id="KW-0396">Initiation factor</keyword>
<dbReference type="PROSITE" id="PS51363">
    <property type="entry name" value="W2"/>
    <property type="match status" value="1"/>
</dbReference>
<dbReference type="SUPFAM" id="SSF48371">
    <property type="entry name" value="ARM repeat"/>
    <property type="match status" value="1"/>
</dbReference>
<feature type="compositionally biased region" description="Basic and acidic residues" evidence="7">
    <location>
        <begin position="153"/>
        <end position="177"/>
    </location>
</feature>